<keyword evidence="1" id="KW-0472">Membrane</keyword>
<feature type="transmembrane region" description="Helical" evidence="1">
    <location>
        <begin position="194"/>
        <end position="227"/>
    </location>
</feature>
<feature type="transmembrane region" description="Helical" evidence="1">
    <location>
        <begin position="63"/>
        <end position="83"/>
    </location>
</feature>
<dbReference type="EMBL" id="JBHLUU010000025">
    <property type="protein sequence ID" value="MFC0475289.1"/>
    <property type="molecule type" value="Genomic_DNA"/>
</dbReference>
<name>A0ABV6KPU9_9BACI</name>
<evidence type="ECO:0000256" key="1">
    <source>
        <dbReference type="SAM" id="Phobius"/>
    </source>
</evidence>
<evidence type="ECO:0000313" key="2">
    <source>
        <dbReference type="EMBL" id="MFC0475289.1"/>
    </source>
</evidence>
<evidence type="ECO:0000313" key="3">
    <source>
        <dbReference type="Proteomes" id="UP001589738"/>
    </source>
</evidence>
<accession>A0ABV6KPU9</accession>
<keyword evidence="1" id="KW-0812">Transmembrane</keyword>
<gene>
    <name evidence="2" type="ORF">ACFFHF_08495</name>
</gene>
<keyword evidence="1" id="KW-1133">Transmembrane helix</keyword>
<organism evidence="2 3">
    <name type="scientific">Robertmurraya beringensis</name>
    <dbReference type="NCBI Taxonomy" id="641660"/>
    <lineage>
        <taxon>Bacteria</taxon>
        <taxon>Bacillati</taxon>
        <taxon>Bacillota</taxon>
        <taxon>Bacilli</taxon>
        <taxon>Bacillales</taxon>
        <taxon>Bacillaceae</taxon>
        <taxon>Robertmurraya</taxon>
    </lineage>
</organism>
<feature type="transmembrane region" description="Helical" evidence="1">
    <location>
        <begin position="137"/>
        <end position="163"/>
    </location>
</feature>
<feature type="transmembrane region" description="Helical" evidence="1">
    <location>
        <begin position="170"/>
        <end position="188"/>
    </location>
</feature>
<protein>
    <submittedName>
        <fullName evidence="2">Small-conductance mechanosensitive channel</fullName>
    </submittedName>
</protein>
<sequence length="238" mass="25344">MAVTRSVEVEVTSSVDFSSDTMGMETFHKQSDFWGRLTLWTLIAVSFVPPLYFSFILGYHPGWSAILGGLVGYAAFVGVMWFLEPITYYPILGKSGTYIAFLTGNIANMCLPCAAAAQESVGAEPGTKKAELAGTLGIATASLTNIIVVIVSVLGGTFLLSIIPQSVQDALQFILPAIFGGVLGQFAMKKPLYGLIALLIGMAVLFSPIMALFKLVLCVVLTVGVVLFMEKLKGTKNA</sequence>
<keyword evidence="3" id="KW-1185">Reference proteome</keyword>
<comment type="caution">
    <text evidence="2">The sequence shown here is derived from an EMBL/GenBank/DDBJ whole genome shotgun (WGS) entry which is preliminary data.</text>
</comment>
<feature type="transmembrane region" description="Helical" evidence="1">
    <location>
        <begin position="37"/>
        <end position="57"/>
    </location>
</feature>
<dbReference type="Proteomes" id="UP001589738">
    <property type="component" value="Unassembled WGS sequence"/>
</dbReference>
<proteinExistence type="predicted"/>
<reference evidence="2 3" key="1">
    <citation type="submission" date="2024-09" db="EMBL/GenBank/DDBJ databases">
        <authorList>
            <person name="Sun Q."/>
            <person name="Mori K."/>
        </authorList>
    </citation>
    <scope>NUCLEOTIDE SEQUENCE [LARGE SCALE GENOMIC DNA]</scope>
    <source>
        <strain evidence="2 3">CGMCC 1.9126</strain>
    </source>
</reference>
<dbReference type="RefSeq" id="WP_340903661.1">
    <property type="nucleotide sequence ID" value="NZ_JBHLUU010000025.1"/>
</dbReference>